<dbReference type="InterPro" id="IPR059033">
    <property type="entry name" value="C144_05_dom"/>
</dbReference>
<dbReference type="OrthoDB" id="5330228at2759"/>
<protein>
    <recommendedName>
        <fullName evidence="14">RING-type domain-containing protein</fullName>
    </recommendedName>
</protein>
<dbReference type="Pfam" id="PF00176">
    <property type="entry name" value="SNF2-rel_dom"/>
    <property type="match status" value="1"/>
</dbReference>
<evidence type="ECO:0000256" key="6">
    <source>
        <dbReference type="ARBA" id="ARBA00022840"/>
    </source>
</evidence>
<feature type="region of interest" description="Disordered" evidence="8">
    <location>
        <begin position="43"/>
        <end position="69"/>
    </location>
</feature>
<dbReference type="PROSITE" id="PS51194">
    <property type="entry name" value="HELICASE_CTER"/>
    <property type="match status" value="1"/>
</dbReference>
<evidence type="ECO:0000256" key="4">
    <source>
        <dbReference type="ARBA" id="ARBA00022801"/>
    </source>
</evidence>
<evidence type="ECO:0000256" key="2">
    <source>
        <dbReference type="ARBA" id="ARBA00022741"/>
    </source>
</evidence>
<evidence type="ECO:0000313" key="12">
    <source>
        <dbReference type="EMBL" id="PHH80486.1"/>
    </source>
</evidence>
<keyword evidence="1" id="KW-0479">Metal-binding</keyword>
<feature type="domain" description="RING-type" evidence="9">
    <location>
        <begin position="1127"/>
        <end position="1165"/>
    </location>
</feature>
<dbReference type="GO" id="GO:0005634">
    <property type="term" value="C:nucleus"/>
    <property type="evidence" value="ECO:0007669"/>
    <property type="project" value="TreeGrafter"/>
</dbReference>
<sequence length="1441" mass="162720">MPCKKKDKSSQKPSAGTSFDIGLDGTFPVEALEILLSVPSWSHGDDAMEPTPKRRKIEKDLSSRQESSSISIAKGQLSISRRCNAYASAKISKSTTGVDSCFDLGIRLGRLTIKSRPSCPTRAFHATISLKPSDACENARRILEVKTCPRKTLDGTIWSTVDMVVERRCKTVSLRFSLELFWNVTPWPYLPLRNSINRKVSKKLIDNFFPTDQGDGAPSCKAFYEAAFVPPKGDGSCQSIQVPHLTATLFPYQERTLRWLLSREGVKWSEANSHVDRLTSRESDCQVDAFRVVQDTQGRDVFLSDVMHLVTRDKAPYRQADLNVKGGILAEEMGLGKTLEMLALILSHRFTTPSESVPPSLTPSRATLIVTPKCLNQQWMSEISRHAPTLRVLNYQGCKRNGSMDYNSNRRDETDDQAGDTGQGENQEAVLQQMAACDIVLTTYSVLSAELYFALEPRERSRRYERVYPRKTSPLVKILWWRLCLDEAQMIENGLSLAATVVQAIPRVNSWAMTGTPVKNSVKDLFGLFVLLDYRPWCNERQVWQALLQHHKGLFQQLIGWISLRHTKAQVRDEIQLPTQKRYIMTVPFNAVEEQHYQSLFEQMASECKLGLDGVPLVRDWNIKDYEEIMRHWLDRLRQTALHPEVGIYSRRVLGSDGNKPIRTVEEVLNAMVDQCELALRTHERGLMSLYLLQGQLYENMGQVKAAIYNWNRVRKDTDRELNLCRAKLEVAMSLSGVKGAKADLTPVSDSHDDEDDSERRRKVAEIKRQLRSTLEMHHKAVFFCANGYYQLRENMGRTKGKVGEIDQEWAEPGSEYYQRLKKLESDSYEEAKETRREILGSSRDKVLGLMDAIERKSREQSFAEIPELVVGGEQETESAEVMERLAGLYQELNVQAHMIKVWRGQVVELLLQRLVDEEEDSEATGEELGDSAKFQDLLMVYHQVLRSAISDRQDAISGQVNQLVKHETDMALKMAEQGEGPAPDKMVEALRKRDQAKARLKGISMRGAIGELRALQTRREATQGQGVAATALRATQTQLSGQSRAILELEAELDSFKMTMNARLEYYRQLQAVSDAVLAVDEEAPEEALAEAKRNEASLVDKLGTLRAKFRYLLNVREAGSKSWTCIICQATFATGVMTVCGHQYCKECMTLWFQTHHSCPLCKTALQRGDMHDVTLQPRQLDRDGEQQHQAPKAKPRPRHSRGSIYTDVDADKLREISKIDLGGSSLTTKVEALVRHLLWLRDADPGAKAIVFSQYASFLRLLREALDRFHIGCASVDDAGGIERFRSDAAVDAFLLHARAHSSGLNLVQASHVLLCEPLLNTRLELQAVARVDRIGQRFETTVWLFLVAGSVEESVHHLSARRRLEHAAAGAAKQQEAPPSLMSRNKEAGEMVLGHDLWECLFGHVARARAADEAHKTATMIAQDETCKPEMWQRRKS</sequence>
<evidence type="ECO:0000259" key="10">
    <source>
        <dbReference type="PROSITE" id="PS51192"/>
    </source>
</evidence>
<proteinExistence type="predicted"/>
<keyword evidence="4" id="KW-0378">Hydrolase</keyword>
<evidence type="ECO:0000313" key="13">
    <source>
        <dbReference type="Proteomes" id="UP000224854"/>
    </source>
</evidence>
<evidence type="ECO:0000259" key="9">
    <source>
        <dbReference type="PROSITE" id="PS50089"/>
    </source>
</evidence>
<reference evidence="12 13" key="1">
    <citation type="submission" date="2017-06" db="EMBL/GenBank/DDBJ databases">
        <title>Ant-infecting Ophiocordyceps genomes reveal a high diversity of potential behavioral manipulation genes and a possible major role for enterotoxins.</title>
        <authorList>
            <person name="De Bekker C."/>
            <person name="Evans H.C."/>
            <person name="Brachmann A."/>
            <person name="Hughes D.P."/>
        </authorList>
    </citation>
    <scope>NUCLEOTIDE SEQUENCE [LARGE SCALE GENOMIC DNA]</scope>
    <source>
        <strain evidence="12 13">1348a</strain>
    </source>
</reference>
<keyword evidence="3 7" id="KW-0863">Zinc-finger</keyword>
<dbReference type="CDD" id="cd18793">
    <property type="entry name" value="SF2_C_SNF"/>
    <property type="match status" value="1"/>
</dbReference>
<dbReference type="Gene3D" id="3.40.50.10810">
    <property type="entry name" value="Tandem AAA-ATPase domain"/>
    <property type="match status" value="1"/>
</dbReference>
<dbReference type="InterPro" id="IPR001650">
    <property type="entry name" value="Helicase_C-like"/>
</dbReference>
<dbReference type="SUPFAM" id="SSF52540">
    <property type="entry name" value="P-loop containing nucleoside triphosphate hydrolases"/>
    <property type="match status" value="2"/>
</dbReference>
<dbReference type="InterPro" id="IPR052583">
    <property type="entry name" value="ATP-helicase/E3_Ub-Ligase"/>
</dbReference>
<evidence type="ECO:0000256" key="8">
    <source>
        <dbReference type="SAM" id="MobiDB-lite"/>
    </source>
</evidence>
<comment type="caution">
    <text evidence="12">The sequence shown here is derived from an EMBL/GenBank/DDBJ whole genome shotgun (WGS) entry which is preliminary data.</text>
</comment>
<feature type="region of interest" description="Disordered" evidence="8">
    <location>
        <begin position="1"/>
        <end position="23"/>
    </location>
</feature>
<dbReference type="InterPro" id="IPR049730">
    <property type="entry name" value="SNF2/RAD54-like_C"/>
</dbReference>
<dbReference type="InterPro" id="IPR014001">
    <property type="entry name" value="Helicase_ATP-bd"/>
</dbReference>
<dbReference type="Gene3D" id="3.40.50.300">
    <property type="entry name" value="P-loop containing nucleotide triphosphate hydrolases"/>
    <property type="match status" value="1"/>
</dbReference>
<evidence type="ECO:0000256" key="1">
    <source>
        <dbReference type="ARBA" id="ARBA00022723"/>
    </source>
</evidence>
<keyword evidence="13" id="KW-1185">Reference proteome</keyword>
<keyword evidence="6" id="KW-0067">ATP-binding</keyword>
<dbReference type="GO" id="GO:0061630">
    <property type="term" value="F:ubiquitin protein ligase activity"/>
    <property type="evidence" value="ECO:0007669"/>
    <property type="project" value="TreeGrafter"/>
</dbReference>
<feature type="compositionally biased region" description="Basic residues" evidence="8">
    <location>
        <begin position="1194"/>
        <end position="1204"/>
    </location>
</feature>
<dbReference type="SMART" id="SM00184">
    <property type="entry name" value="RING"/>
    <property type="match status" value="1"/>
</dbReference>
<dbReference type="Proteomes" id="UP000224854">
    <property type="component" value="Unassembled WGS sequence"/>
</dbReference>
<evidence type="ECO:0000256" key="3">
    <source>
        <dbReference type="ARBA" id="ARBA00022771"/>
    </source>
</evidence>
<dbReference type="GO" id="GO:0008270">
    <property type="term" value="F:zinc ion binding"/>
    <property type="evidence" value="ECO:0007669"/>
    <property type="project" value="UniProtKB-KW"/>
</dbReference>
<dbReference type="Gene3D" id="3.30.40.10">
    <property type="entry name" value="Zinc/RING finger domain, C3HC4 (zinc finger)"/>
    <property type="match status" value="1"/>
</dbReference>
<organism evidence="12 13">
    <name type="scientific">Ophiocordyceps australis</name>
    <dbReference type="NCBI Taxonomy" id="1399860"/>
    <lineage>
        <taxon>Eukaryota</taxon>
        <taxon>Fungi</taxon>
        <taxon>Dikarya</taxon>
        <taxon>Ascomycota</taxon>
        <taxon>Pezizomycotina</taxon>
        <taxon>Sordariomycetes</taxon>
        <taxon>Hypocreomycetidae</taxon>
        <taxon>Hypocreales</taxon>
        <taxon>Ophiocordycipitaceae</taxon>
        <taxon>Ophiocordyceps</taxon>
    </lineage>
</organism>
<feature type="region of interest" description="Disordered" evidence="8">
    <location>
        <begin position="1183"/>
        <end position="1207"/>
    </location>
</feature>
<name>A0A2C5ZKC8_9HYPO</name>
<dbReference type="GO" id="GO:0006281">
    <property type="term" value="P:DNA repair"/>
    <property type="evidence" value="ECO:0007669"/>
    <property type="project" value="InterPro"/>
</dbReference>
<gene>
    <name evidence="12" type="ORF">CDD82_1716</name>
</gene>
<accession>A0A2C5ZKC8</accession>
<feature type="domain" description="Helicase ATP-binding" evidence="10">
    <location>
        <begin position="318"/>
        <end position="535"/>
    </location>
</feature>
<dbReference type="GO" id="GO:0016787">
    <property type="term" value="F:hydrolase activity"/>
    <property type="evidence" value="ECO:0007669"/>
    <property type="project" value="UniProtKB-KW"/>
</dbReference>
<dbReference type="InterPro" id="IPR027417">
    <property type="entry name" value="P-loop_NTPase"/>
</dbReference>
<feature type="region of interest" description="Disordered" evidence="8">
    <location>
        <begin position="403"/>
        <end position="426"/>
    </location>
</feature>
<dbReference type="PROSITE" id="PS00518">
    <property type="entry name" value="ZF_RING_1"/>
    <property type="match status" value="1"/>
</dbReference>
<keyword evidence="2" id="KW-0547">Nucleotide-binding</keyword>
<evidence type="ECO:0000259" key="11">
    <source>
        <dbReference type="PROSITE" id="PS51194"/>
    </source>
</evidence>
<dbReference type="InterPro" id="IPR013083">
    <property type="entry name" value="Znf_RING/FYVE/PHD"/>
</dbReference>
<dbReference type="SMART" id="SM00487">
    <property type="entry name" value="DEXDc"/>
    <property type="match status" value="1"/>
</dbReference>
<evidence type="ECO:0008006" key="14">
    <source>
        <dbReference type="Google" id="ProtNLM"/>
    </source>
</evidence>
<dbReference type="Pfam" id="PF00271">
    <property type="entry name" value="Helicase_C"/>
    <property type="match status" value="1"/>
</dbReference>
<evidence type="ECO:0000256" key="5">
    <source>
        <dbReference type="ARBA" id="ARBA00022833"/>
    </source>
</evidence>
<dbReference type="Pfam" id="PF26021">
    <property type="entry name" value="Ferritin_C144_05"/>
    <property type="match status" value="1"/>
</dbReference>
<dbReference type="InterPro" id="IPR038718">
    <property type="entry name" value="SNF2-like_sf"/>
</dbReference>
<feature type="domain" description="Helicase C-terminal" evidence="11">
    <location>
        <begin position="1235"/>
        <end position="1389"/>
    </location>
</feature>
<evidence type="ECO:0000256" key="7">
    <source>
        <dbReference type="PROSITE-ProRule" id="PRU00175"/>
    </source>
</evidence>
<dbReference type="GO" id="GO:0005524">
    <property type="term" value="F:ATP binding"/>
    <property type="evidence" value="ECO:0007669"/>
    <property type="project" value="InterPro"/>
</dbReference>
<dbReference type="PROSITE" id="PS51192">
    <property type="entry name" value="HELICASE_ATP_BIND_1"/>
    <property type="match status" value="1"/>
</dbReference>
<dbReference type="SMART" id="SM01047">
    <property type="entry name" value="C1_4"/>
    <property type="match status" value="1"/>
</dbReference>
<dbReference type="Pfam" id="PF13920">
    <property type="entry name" value="zf-C3HC4_3"/>
    <property type="match status" value="1"/>
</dbReference>
<dbReference type="GO" id="GO:0000209">
    <property type="term" value="P:protein polyubiquitination"/>
    <property type="evidence" value="ECO:0007669"/>
    <property type="project" value="TreeGrafter"/>
</dbReference>
<dbReference type="EMBL" id="NJEU01000154">
    <property type="protein sequence ID" value="PHH80486.1"/>
    <property type="molecule type" value="Genomic_DNA"/>
</dbReference>
<dbReference type="SUPFAM" id="SSF57850">
    <property type="entry name" value="RING/U-box"/>
    <property type="match status" value="1"/>
</dbReference>
<dbReference type="PROSITE" id="PS50089">
    <property type="entry name" value="ZF_RING_2"/>
    <property type="match status" value="1"/>
</dbReference>
<dbReference type="InterPro" id="IPR000330">
    <property type="entry name" value="SNF2_N"/>
</dbReference>
<dbReference type="InterPro" id="IPR004595">
    <property type="entry name" value="TFIIH_C1-like_dom"/>
</dbReference>
<dbReference type="InterPro" id="IPR017907">
    <property type="entry name" value="Znf_RING_CS"/>
</dbReference>
<dbReference type="InterPro" id="IPR001841">
    <property type="entry name" value="Znf_RING"/>
</dbReference>
<dbReference type="PANTHER" id="PTHR45865">
    <property type="entry name" value="E3 UBIQUITIN-PROTEIN LIGASE SHPRH FAMILY MEMBER"/>
    <property type="match status" value="1"/>
</dbReference>
<dbReference type="PANTHER" id="PTHR45865:SF1">
    <property type="entry name" value="E3 UBIQUITIN-PROTEIN LIGASE SHPRH"/>
    <property type="match status" value="1"/>
</dbReference>
<keyword evidence="5" id="KW-0862">Zinc</keyword>